<dbReference type="InterPro" id="IPR001478">
    <property type="entry name" value="PDZ"/>
</dbReference>
<dbReference type="InterPro" id="IPR001940">
    <property type="entry name" value="Peptidase_S1C"/>
</dbReference>
<keyword evidence="4" id="KW-0720">Serine protease</keyword>
<dbReference type="KEGG" id="pbh:AAW51_3879"/>
<evidence type="ECO:0000313" key="7">
    <source>
        <dbReference type="Proteomes" id="UP000035352"/>
    </source>
</evidence>
<name>A0A0G3BVL0_9BURK</name>
<dbReference type="PANTHER" id="PTHR22939:SF129">
    <property type="entry name" value="SERINE PROTEASE HTRA2, MITOCHONDRIAL"/>
    <property type="match status" value="1"/>
</dbReference>
<comment type="similarity">
    <text evidence="1">Belongs to the peptidase S1C family.</text>
</comment>
<dbReference type="SMART" id="SM00228">
    <property type="entry name" value="PDZ"/>
    <property type="match status" value="1"/>
</dbReference>
<dbReference type="SUPFAM" id="SSF50494">
    <property type="entry name" value="Trypsin-like serine proteases"/>
    <property type="match status" value="1"/>
</dbReference>
<dbReference type="InterPro" id="IPR036034">
    <property type="entry name" value="PDZ_sf"/>
</dbReference>
<keyword evidence="3" id="KW-0378">Hydrolase</keyword>
<dbReference type="PROSITE" id="PS50106">
    <property type="entry name" value="PDZ"/>
    <property type="match status" value="1"/>
</dbReference>
<dbReference type="EMBL" id="CP011371">
    <property type="protein sequence ID" value="AKJ30570.1"/>
    <property type="molecule type" value="Genomic_DNA"/>
</dbReference>
<dbReference type="PRINTS" id="PR00834">
    <property type="entry name" value="PROTEASES2C"/>
</dbReference>
<gene>
    <name evidence="6" type="ORF">AAW51_3879</name>
</gene>
<dbReference type="Pfam" id="PF13365">
    <property type="entry name" value="Trypsin_2"/>
    <property type="match status" value="1"/>
</dbReference>
<dbReference type="Pfam" id="PF13180">
    <property type="entry name" value="PDZ_2"/>
    <property type="match status" value="1"/>
</dbReference>
<evidence type="ECO:0000256" key="3">
    <source>
        <dbReference type="ARBA" id="ARBA00022801"/>
    </source>
</evidence>
<evidence type="ECO:0000256" key="1">
    <source>
        <dbReference type="ARBA" id="ARBA00010541"/>
    </source>
</evidence>
<dbReference type="RefSeq" id="WP_053013760.1">
    <property type="nucleotide sequence ID" value="NZ_CP011371.1"/>
</dbReference>
<reference evidence="6 7" key="1">
    <citation type="submission" date="2015-05" db="EMBL/GenBank/DDBJ databases">
        <authorList>
            <person name="Tang B."/>
            <person name="Yu Y."/>
        </authorList>
    </citation>
    <scope>NUCLEOTIDE SEQUENCE [LARGE SCALE GENOMIC DNA]</scope>
    <source>
        <strain evidence="6 7">DSM 7029</strain>
    </source>
</reference>
<protein>
    <submittedName>
        <fullName evidence="6">Serine protease</fullName>
    </submittedName>
</protein>
<keyword evidence="7" id="KW-1185">Reference proteome</keyword>
<dbReference type="InterPro" id="IPR043504">
    <property type="entry name" value="Peptidase_S1_PA_chymotrypsin"/>
</dbReference>
<dbReference type="InterPro" id="IPR009003">
    <property type="entry name" value="Peptidase_S1_PA"/>
</dbReference>
<dbReference type="PATRIC" id="fig|413882.6.peg.4049"/>
<evidence type="ECO:0000256" key="4">
    <source>
        <dbReference type="ARBA" id="ARBA00022825"/>
    </source>
</evidence>
<dbReference type="PANTHER" id="PTHR22939">
    <property type="entry name" value="SERINE PROTEASE FAMILY S1C HTRA-RELATED"/>
    <property type="match status" value="1"/>
</dbReference>
<dbReference type="SUPFAM" id="SSF50156">
    <property type="entry name" value="PDZ domain-like"/>
    <property type="match status" value="1"/>
</dbReference>
<sequence>MLSHPLLLQWGAAMITSGELFLPFVAKWRSRRPGRSRPVATGLRRLVLPVVLLLSSFACAAAPADAEADMPEGLPAETANETEADAAAAAARSAAEDPEVIEQARRLRAASASVVGVRAVATPDARSSETLGPVREGSGVVIGSDGLVLTIGYLIMEAERVDVQTETGKVFPARVVAYDIATGFGLLQSVVPMNLQAAPLGSSASVDETEPYVVASGGDAGTLSLAQVVSRRPFSGYWEYHIDDALFTVPPRTDHSGAALFNQHGQLVGIGSLIVMEAGPPGLAQPGNMFVPIDLLKPVLPELRQRGASARSTRAWLGVNCIEQQGLVRVVRISEDSPAEAAGLRPGDLILKLDGLPIDSLETFYKKLWDNSAAEREVTIEVGRGPQVENVKARTIDRMKTLRRALGI</sequence>
<dbReference type="Proteomes" id="UP000035352">
    <property type="component" value="Chromosome"/>
</dbReference>
<dbReference type="AlphaFoldDB" id="A0A0G3BVL0"/>
<dbReference type="STRING" id="413882.AAW51_3879"/>
<evidence type="ECO:0000259" key="5">
    <source>
        <dbReference type="PROSITE" id="PS50106"/>
    </source>
</evidence>
<evidence type="ECO:0000256" key="2">
    <source>
        <dbReference type="ARBA" id="ARBA00022670"/>
    </source>
</evidence>
<dbReference type="Gene3D" id="2.30.42.10">
    <property type="match status" value="1"/>
</dbReference>
<dbReference type="GO" id="GO:0004252">
    <property type="term" value="F:serine-type endopeptidase activity"/>
    <property type="evidence" value="ECO:0007669"/>
    <property type="project" value="InterPro"/>
</dbReference>
<feature type="domain" description="PDZ" evidence="5">
    <location>
        <begin position="311"/>
        <end position="361"/>
    </location>
</feature>
<proteinExistence type="inferred from homology"/>
<accession>A0A0G3BVL0</accession>
<dbReference type="GO" id="GO:0006508">
    <property type="term" value="P:proteolysis"/>
    <property type="evidence" value="ECO:0007669"/>
    <property type="project" value="UniProtKB-KW"/>
</dbReference>
<keyword evidence="2 6" id="KW-0645">Protease</keyword>
<evidence type="ECO:0000313" key="6">
    <source>
        <dbReference type="EMBL" id="AKJ30570.1"/>
    </source>
</evidence>
<organism evidence="6 7">
    <name type="scientific">Caldimonas brevitalea</name>
    <dbReference type="NCBI Taxonomy" id="413882"/>
    <lineage>
        <taxon>Bacteria</taxon>
        <taxon>Pseudomonadati</taxon>
        <taxon>Pseudomonadota</taxon>
        <taxon>Betaproteobacteria</taxon>
        <taxon>Burkholderiales</taxon>
        <taxon>Sphaerotilaceae</taxon>
        <taxon>Caldimonas</taxon>
    </lineage>
</organism>
<dbReference type="Gene3D" id="2.40.10.10">
    <property type="entry name" value="Trypsin-like serine proteases"/>
    <property type="match status" value="2"/>
</dbReference>